<protein>
    <recommendedName>
        <fullName evidence="11">Large ribosomal subunit protein mL64</fullName>
    </recommendedName>
    <alternativeName>
        <fullName evidence="10">39S ribosomal protein L59, mitochondrial</fullName>
    </alternativeName>
    <alternativeName>
        <fullName evidence="12">Growth arrest and DNA damage-inducible proteins-interacting protein 1</fullName>
    </alternativeName>
</protein>
<keyword evidence="6" id="KW-0496">Mitochondrion</keyword>
<dbReference type="Pfam" id="PF10147">
    <property type="entry name" value="CR6_interact"/>
    <property type="match status" value="1"/>
</dbReference>
<keyword evidence="8" id="KW-0687">Ribonucleoprotein</keyword>
<dbReference type="EMBL" id="GAHY01002369">
    <property type="protein sequence ID" value="JAA75141.1"/>
    <property type="molecule type" value="mRNA"/>
</dbReference>
<dbReference type="VEuPathDB" id="VectorBase:RPRC015461"/>
<evidence type="ECO:0000256" key="5">
    <source>
        <dbReference type="ARBA" id="ARBA00023054"/>
    </source>
</evidence>
<keyword evidence="15" id="KW-0560">Oxidoreductase</keyword>
<evidence type="ECO:0000313" key="17">
    <source>
        <dbReference type="Proteomes" id="UP000015103"/>
    </source>
</evidence>
<dbReference type="AlphaFoldDB" id="R4FKS8"/>
<dbReference type="GO" id="GO:0005840">
    <property type="term" value="C:ribosome"/>
    <property type="evidence" value="ECO:0007669"/>
    <property type="project" value="UniProtKB-KW"/>
</dbReference>
<sequence length="257" mass="30263">MNLSMNFGKLISRSSVIRKSYLKLINSNCRLLSKASEEKAPSELYSVRGDDNLKAYLEEKEAEIEAKRNKSMLRPQHHNILHGKVPYNEPVCDIHSSLRYKKRMFGRYGYESGVNPGALWPSTEEIEERMEYEKVAYPYTIPEMWEKVRQRREEEEKTISERQAKLAYNVKKLDQWKKEIADRAAKKLQTAAAAKAKKDALIEEVRRHFGFKVDPRDEKFKEMLLQKERDQKKKLKAERAKAKQEKLLSSLEKEEPR</sequence>
<evidence type="ECO:0000256" key="12">
    <source>
        <dbReference type="ARBA" id="ARBA00035485"/>
    </source>
</evidence>
<keyword evidence="5" id="KW-0175">Coiled coil</keyword>
<dbReference type="GeneID" id="141454952"/>
<keyword evidence="15" id="KW-0575">Peroxidase</keyword>
<dbReference type="InterPro" id="IPR018472">
    <property type="entry name" value="Ribosomal_mL64"/>
</dbReference>
<evidence type="ECO:0000256" key="6">
    <source>
        <dbReference type="ARBA" id="ARBA00023128"/>
    </source>
</evidence>
<dbReference type="InterPro" id="IPR043035">
    <property type="entry name" value="Ribosomal_mL64_sf"/>
</dbReference>
<name>R4FKS8_RHOPR</name>
<evidence type="ECO:0000256" key="10">
    <source>
        <dbReference type="ARBA" id="ARBA00030700"/>
    </source>
</evidence>
<keyword evidence="4" id="KW-0689">Ribosomal protein</keyword>
<comment type="subcellular location">
    <subcellularLocation>
        <location evidence="2">Mitochondrion</location>
    </subcellularLocation>
    <subcellularLocation>
        <location evidence="1">Nucleus</location>
    </subcellularLocation>
</comment>
<evidence type="ECO:0000256" key="7">
    <source>
        <dbReference type="ARBA" id="ARBA00023242"/>
    </source>
</evidence>
<dbReference type="PANTHER" id="PTHR31761">
    <property type="entry name" value="GROWTH ARREST AND DNA DAMAGE-INDUCIBLE PROTEINS-INTERACTING PROTEIN 1 GADD45GIP1"/>
    <property type="match status" value="1"/>
</dbReference>
<evidence type="ECO:0000256" key="13">
    <source>
        <dbReference type="ARBA" id="ARBA00060144"/>
    </source>
</evidence>
<evidence type="ECO:0000256" key="8">
    <source>
        <dbReference type="ARBA" id="ARBA00023274"/>
    </source>
</evidence>
<keyword evidence="17" id="KW-1185">Reference proteome</keyword>
<dbReference type="PANTHER" id="PTHR31761:SF1">
    <property type="entry name" value="LARGE RIBOSOMAL SUBUNIT PROTEIN ML64"/>
    <property type="match status" value="1"/>
</dbReference>
<dbReference type="GO" id="GO:0004601">
    <property type="term" value="F:peroxidase activity"/>
    <property type="evidence" value="ECO:0007669"/>
    <property type="project" value="UniProtKB-KW"/>
</dbReference>
<evidence type="ECO:0000313" key="16">
    <source>
        <dbReference type="EnsemblMetazoa" id="RPRC015461-PA"/>
    </source>
</evidence>
<comment type="function">
    <text evidence="13">Acts as a negative regulator of G1 to S cell cycle phase progression by inhibiting cyclin-dependent kinases. Inhibitory effects are additive with GADD45 proteins but also occur in the absence of GADD45 proteins. Acts as a repressor of the orphan nuclear receptor NR4A1 by inhibiting AB domain-mediated transcriptional activity. May be involved in the hormone-mediated regulation of NR4A1 transcriptional activity. May play a role in mitochondrial protein synthesis.</text>
</comment>
<reference evidence="17" key="2">
    <citation type="submission" date="2015-04" db="EMBL/GenBank/DDBJ databases">
        <authorList>
            <person name="Wilson R.K."/>
            <person name="Warren W."/>
            <person name="Dotson E."/>
            <person name="Oliveira P.L."/>
        </authorList>
    </citation>
    <scope>NUCLEOTIDE SEQUENCE</scope>
</reference>
<evidence type="ECO:0000313" key="15">
    <source>
        <dbReference type="EMBL" id="JAA75141.1"/>
    </source>
</evidence>
<dbReference type="OMA" id="EPHSWIH"/>
<dbReference type="Proteomes" id="UP000015103">
    <property type="component" value="Unassembled WGS sequence"/>
</dbReference>
<dbReference type="STRING" id="13249.R4FKS8"/>
<organism evidence="15">
    <name type="scientific">Rhodnius prolixus</name>
    <name type="common">Triatomid bug</name>
    <dbReference type="NCBI Taxonomy" id="13249"/>
    <lineage>
        <taxon>Eukaryota</taxon>
        <taxon>Metazoa</taxon>
        <taxon>Ecdysozoa</taxon>
        <taxon>Arthropoda</taxon>
        <taxon>Hexapoda</taxon>
        <taxon>Insecta</taxon>
        <taxon>Pterygota</taxon>
        <taxon>Neoptera</taxon>
        <taxon>Paraneoptera</taxon>
        <taxon>Hemiptera</taxon>
        <taxon>Heteroptera</taxon>
        <taxon>Panheteroptera</taxon>
        <taxon>Cimicomorpha</taxon>
        <taxon>Reduviidae</taxon>
        <taxon>Triatominae</taxon>
        <taxon>Rhodnius</taxon>
    </lineage>
</organism>
<dbReference type="EnsemblMetazoa" id="RPRC015461-RA">
    <property type="protein sequence ID" value="RPRC015461-PA"/>
    <property type="gene ID" value="RPRC015461"/>
</dbReference>
<dbReference type="EMBL" id="ACPB03021114">
    <property type="status" value="NOT_ANNOTATED_CDS"/>
    <property type="molecule type" value="Genomic_DNA"/>
</dbReference>
<evidence type="ECO:0000256" key="11">
    <source>
        <dbReference type="ARBA" id="ARBA00035184"/>
    </source>
</evidence>
<reference evidence="16" key="3">
    <citation type="submission" date="2015-05" db="UniProtKB">
        <authorList>
            <consortium name="EnsemblMetazoa"/>
        </authorList>
    </citation>
    <scope>IDENTIFICATION</scope>
</reference>
<evidence type="ECO:0000256" key="1">
    <source>
        <dbReference type="ARBA" id="ARBA00004123"/>
    </source>
</evidence>
<evidence type="ECO:0000256" key="2">
    <source>
        <dbReference type="ARBA" id="ARBA00004173"/>
    </source>
</evidence>
<proteinExistence type="evidence at transcript level"/>
<dbReference type="GO" id="GO:0005739">
    <property type="term" value="C:mitochondrion"/>
    <property type="evidence" value="ECO:0007669"/>
    <property type="project" value="UniProtKB-SubCell"/>
</dbReference>
<dbReference type="GO" id="GO:0005634">
    <property type="term" value="C:nucleus"/>
    <property type="evidence" value="ECO:0007669"/>
    <property type="project" value="UniProtKB-SubCell"/>
</dbReference>
<evidence type="ECO:0000256" key="14">
    <source>
        <dbReference type="SAM" id="MobiDB-lite"/>
    </source>
</evidence>
<comment type="similarity">
    <text evidence="3">Belongs to the mitochondrion-specific ribosomal protein mL64 family.</text>
</comment>
<evidence type="ECO:0000256" key="4">
    <source>
        <dbReference type="ARBA" id="ARBA00022980"/>
    </source>
</evidence>
<dbReference type="Gene3D" id="6.10.280.120">
    <property type="entry name" value="Growth arrest and DNA-damage-inducible proteins-interacting protein 1"/>
    <property type="match status" value="1"/>
</dbReference>
<dbReference type="RefSeq" id="XP_073985773.1">
    <property type="nucleotide sequence ID" value="XM_074129672.1"/>
</dbReference>
<dbReference type="eggNOG" id="KOG4848">
    <property type="taxonomic scope" value="Eukaryota"/>
</dbReference>
<dbReference type="GO" id="GO:1990904">
    <property type="term" value="C:ribonucleoprotein complex"/>
    <property type="evidence" value="ECO:0007669"/>
    <property type="project" value="UniProtKB-KW"/>
</dbReference>
<feature type="region of interest" description="Disordered" evidence="14">
    <location>
        <begin position="230"/>
        <end position="257"/>
    </location>
</feature>
<dbReference type="HOGENOM" id="CLU_077236_0_0_1"/>
<keyword evidence="9" id="KW-0131">Cell cycle</keyword>
<evidence type="ECO:0000256" key="9">
    <source>
        <dbReference type="ARBA" id="ARBA00023306"/>
    </source>
</evidence>
<keyword evidence="7" id="KW-0539">Nucleus</keyword>
<evidence type="ECO:0000256" key="3">
    <source>
        <dbReference type="ARBA" id="ARBA00005421"/>
    </source>
</evidence>
<reference evidence="15" key="1">
    <citation type="submission" date="2013-04" db="EMBL/GenBank/DDBJ databases">
        <title>An insight into the transcriptome of the digestive tract of the blood sucking bug, Rhodnius prolixus.</title>
        <authorList>
            <person name="Ribeiro J.M.C."/>
            <person name="Genta F.A."/>
            <person name="Sorgine M.H.F."/>
            <person name="Paiva-Silva G.O."/>
            <person name="Majerowicz D."/>
            <person name="Medeiros M."/>
            <person name="Koerich L."/>
            <person name="Terra W.R."/>
            <person name="Ferreira C."/>
            <person name="Pimentel A.C."/>
            <person name="Bisch P.M."/>
            <person name="Diniz M.M.P."/>
            <person name="Nascimento R."/>
            <person name="Salmon D."/>
            <person name="Silber A.M."/>
            <person name="Alves M."/>
            <person name="Oliveira M.F."/>
            <person name="Gondim K.C."/>
            <person name="Silva Neto M.A.C."/>
            <person name="Atella G.C."/>
            <person name="Araujo H."/>
            <person name="Dias F.S."/>
            <person name="Polycarpo C.R."/>
            <person name="Fampa P."/>
            <person name="Melo A.C."/>
            <person name="Tanaka A.S."/>
            <person name="Balczun C."/>
            <person name="Oliveira J.H.M."/>
            <person name="Goncalves R."/>
            <person name="Lazoski C."/>
            <person name="Pereira M.A."/>
            <person name="Rivera-Pomar R."/>
            <person name="Diambra L."/>
            <person name="Schaub G.A."/>
            <person name="Garcia E.S."/>
            <person name="Azambuja P."/>
            <person name="Braz G.R.C."/>
            <person name="Oliveira P.L."/>
        </authorList>
    </citation>
    <scope>NUCLEOTIDE SEQUENCE</scope>
</reference>
<accession>R4FKS8</accession>